<dbReference type="RefSeq" id="WP_155315177.1">
    <property type="nucleotide sequence ID" value="NZ_AP021874.1"/>
</dbReference>
<evidence type="ECO:0000313" key="2">
    <source>
        <dbReference type="Proteomes" id="UP000427906"/>
    </source>
</evidence>
<reference evidence="1 2" key="1">
    <citation type="submission" date="2019-11" db="EMBL/GenBank/DDBJ databases">
        <title>Comparative genomics of hydrocarbon-degrading Desulfosarcina strains.</title>
        <authorList>
            <person name="Watanabe M."/>
            <person name="Kojima H."/>
            <person name="Fukui M."/>
        </authorList>
    </citation>
    <scope>NUCLEOTIDE SEQUENCE [LARGE SCALE GENOMIC DNA]</scope>
    <source>
        <strain evidence="1 2">PL12</strain>
    </source>
</reference>
<gene>
    <name evidence="1" type="ORF">DSCA_07810</name>
</gene>
<accession>A0A5K7YJC2</accession>
<protein>
    <submittedName>
        <fullName evidence="1">Uncharacterized protein</fullName>
    </submittedName>
</protein>
<dbReference type="KEGG" id="dalk:DSCA_07810"/>
<sequence>MTAKKVNVQTIGRSREESVVLVLKRYADGWSYEVQDLGSGPLPLPWRTETPDGAEEKLNASYDPEVWTLTVLEEG</sequence>
<evidence type="ECO:0000313" key="1">
    <source>
        <dbReference type="EMBL" id="BBO66851.1"/>
    </source>
</evidence>
<organism evidence="1 2">
    <name type="scientific">Desulfosarcina alkanivorans</name>
    <dbReference type="NCBI Taxonomy" id="571177"/>
    <lineage>
        <taxon>Bacteria</taxon>
        <taxon>Pseudomonadati</taxon>
        <taxon>Thermodesulfobacteriota</taxon>
        <taxon>Desulfobacteria</taxon>
        <taxon>Desulfobacterales</taxon>
        <taxon>Desulfosarcinaceae</taxon>
        <taxon>Desulfosarcina</taxon>
    </lineage>
</organism>
<proteinExistence type="predicted"/>
<dbReference type="OrthoDB" id="9914019at2"/>
<keyword evidence="2" id="KW-1185">Reference proteome</keyword>
<dbReference type="Proteomes" id="UP000427906">
    <property type="component" value="Chromosome"/>
</dbReference>
<name>A0A5K7YJC2_9BACT</name>
<dbReference type="EMBL" id="AP021874">
    <property type="protein sequence ID" value="BBO66851.1"/>
    <property type="molecule type" value="Genomic_DNA"/>
</dbReference>
<dbReference type="AlphaFoldDB" id="A0A5K7YJC2"/>